<protein>
    <submittedName>
        <fullName evidence="4">Uncharacterized protein</fullName>
    </submittedName>
</protein>
<evidence type="ECO:0000313" key="3">
    <source>
        <dbReference type="EMBL" id="KAJ8710313.1"/>
    </source>
</evidence>
<dbReference type="EMBL" id="JARGEI010000023">
    <property type="protein sequence ID" value="KAJ8710316.1"/>
    <property type="molecule type" value="Genomic_DNA"/>
</dbReference>
<comment type="caution">
    <text evidence="4">The sequence shown here is derived from an EMBL/GenBank/DDBJ whole genome shotgun (WGS) entry which is preliminary data.</text>
</comment>
<dbReference type="AlphaFoldDB" id="A0AAD8DMT7"/>
<gene>
    <name evidence="2" type="ORF">PYW07_009677</name>
    <name evidence="3" type="ORF">PYW07_009679</name>
    <name evidence="4" type="ORF">PYW07_009680</name>
    <name evidence="5" type="ORF">PYW07_009682</name>
</gene>
<sequence>MSPSLLLSPWLRWDARGAARWRDAALASAASDRYLADCDAAVRHTLIDYYEVSLICRRHYFCPPGCAGTRGGRRAGGTRRWPVRRPTDTWPTATPPCATRL</sequence>
<name>A0AAD8DMT7_MYTSE</name>
<proteinExistence type="predicted"/>
<dbReference type="EMBL" id="JARGEI010000023">
    <property type="protein sequence ID" value="KAJ8710311.1"/>
    <property type="molecule type" value="Genomic_DNA"/>
</dbReference>
<dbReference type="EMBL" id="JARGEI010000023">
    <property type="protein sequence ID" value="KAJ8710314.1"/>
    <property type="molecule type" value="Genomic_DNA"/>
</dbReference>
<feature type="region of interest" description="Disordered" evidence="1">
    <location>
        <begin position="70"/>
        <end position="101"/>
    </location>
</feature>
<reference evidence="4" key="1">
    <citation type="submission" date="2023-03" db="EMBL/GenBank/DDBJ databases">
        <title>Chromosome-level genomes of two armyworms, Mythimna separata and Mythimna loreyi, provide insights into the biosynthesis and reception of sex pheromones.</title>
        <authorList>
            <person name="Zhao H."/>
        </authorList>
    </citation>
    <scope>NUCLEOTIDE SEQUENCE</scope>
    <source>
        <strain evidence="4">BeijingLab</strain>
        <tissue evidence="4">Pupa</tissue>
    </source>
</reference>
<organism evidence="4 6">
    <name type="scientific">Mythimna separata</name>
    <name type="common">Oriental armyworm</name>
    <name type="synonym">Pseudaletia separata</name>
    <dbReference type="NCBI Taxonomy" id="271217"/>
    <lineage>
        <taxon>Eukaryota</taxon>
        <taxon>Metazoa</taxon>
        <taxon>Ecdysozoa</taxon>
        <taxon>Arthropoda</taxon>
        <taxon>Hexapoda</taxon>
        <taxon>Insecta</taxon>
        <taxon>Pterygota</taxon>
        <taxon>Neoptera</taxon>
        <taxon>Endopterygota</taxon>
        <taxon>Lepidoptera</taxon>
        <taxon>Glossata</taxon>
        <taxon>Ditrysia</taxon>
        <taxon>Noctuoidea</taxon>
        <taxon>Noctuidae</taxon>
        <taxon>Noctuinae</taxon>
        <taxon>Hadenini</taxon>
        <taxon>Mythimna</taxon>
    </lineage>
</organism>
<feature type="compositionally biased region" description="Basic residues" evidence="1">
    <location>
        <begin position="71"/>
        <end position="83"/>
    </location>
</feature>
<evidence type="ECO:0000313" key="5">
    <source>
        <dbReference type="EMBL" id="KAJ8710316.1"/>
    </source>
</evidence>
<dbReference type="Proteomes" id="UP001231518">
    <property type="component" value="Chromosome 23"/>
</dbReference>
<accession>A0AAD8DMT7</accession>
<evidence type="ECO:0000256" key="1">
    <source>
        <dbReference type="SAM" id="MobiDB-lite"/>
    </source>
</evidence>
<dbReference type="EMBL" id="JARGEI010000023">
    <property type="protein sequence ID" value="KAJ8710313.1"/>
    <property type="molecule type" value="Genomic_DNA"/>
</dbReference>
<evidence type="ECO:0000313" key="4">
    <source>
        <dbReference type="EMBL" id="KAJ8710314.1"/>
    </source>
</evidence>
<keyword evidence="6" id="KW-1185">Reference proteome</keyword>
<evidence type="ECO:0000313" key="2">
    <source>
        <dbReference type="EMBL" id="KAJ8710311.1"/>
    </source>
</evidence>
<evidence type="ECO:0000313" key="6">
    <source>
        <dbReference type="Proteomes" id="UP001231518"/>
    </source>
</evidence>